<comment type="caution">
    <text evidence="2">The sequence shown here is derived from an EMBL/GenBank/DDBJ whole genome shotgun (WGS) entry which is preliminary data.</text>
</comment>
<keyword evidence="1" id="KW-1133">Transmembrane helix</keyword>
<sequence length="429" mass="48002">MEDDHRSTSDWVARGFGAVGVLLLAVSSVSVVFWPRSDHPKPATAAPIVTAAVPDQQTRLEREVQSVLRVQIDALLGGDEAGWLAPVGPEVRNRYRSIYRNLRNLEVSRADYGVEILGRSTETEVSARVMIGYCLSGATCPAWENRIDQGAPKLLYDLTFERRDNGYVVTKIADVEDGNHLQPTPWERTELRFARGERVIVAGPRGQAKNLRKVLAAAEKAATVVDRFSTEPPKRYRIYLADDKTWKTWYGGQLSKWVVGYHIALNQTGSDIVLKTGELVDSNRQLALTVQHEMAHAVTMVPSYNQDPNEDLWLIEGVAEYIGFLPGKPQNTESRYSLRSWFDEHGALKSIVRPELTDESDDLTVSALYATGHYAVGCMIDRYGQPRLLDFVKRVLQDGEDLDPASRAAFGKPFKTVDRACVSWITQRV</sequence>
<keyword evidence="1" id="KW-0472">Membrane</keyword>
<dbReference type="RefSeq" id="WP_378064923.1">
    <property type="nucleotide sequence ID" value="NZ_JBHSBL010000003.1"/>
</dbReference>
<proteinExistence type="predicted"/>
<feature type="transmembrane region" description="Helical" evidence="1">
    <location>
        <begin position="12"/>
        <end position="34"/>
    </location>
</feature>
<protein>
    <submittedName>
        <fullName evidence="2">Uncharacterized protein</fullName>
    </submittedName>
</protein>
<keyword evidence="3" id="KW-1185">Reference proteome</keyword>
<reference evidence="3" key="1">
    <citation type="journal article" date="2019" name="Int. J. Syst. Evol. Microbiol.">
        <title>The Global Catalogue of Microorganisms (GCM) 10K type strain sequencing project: providing services to taxonomists for standard genome sequencing and annotation.</title>
        <authorList>
            <consortium name="The Broad Institute Genomics Platform"/>
            <consortium name="The Broad Institute Genome Sequencing Center for Infectious Disease"/>
            <person name="Wu L."/>
            <person name="Ma J."/>
        </authorList>
    </citation>
    <scope>NUCLEOTIDE SEQUENCE [LARGE SCALE GENOMIC DNA]</scope>
    <source>
        <strain evidence="3">TBRC 5832</strain>
    </source>
</reference>
<gene>
    <name evidence="2" type="ORF">ACFO0C_03055</name>
</gene>
<keyword evidence="1" id="KW-0812">Transmembrane</keyword>
<evidence type="ECO:0000256" key="1">
    <source>
        <dbReference type="SAM" id="Phobius"/>
    </source>
</evidence>
<organism evidence="2 3">
    <name type="scientific">Actinoplanes subglobosus</name>
    <dbReference type="NCBI Taxonomy" id="1547892"/>
    <lineage>
        <taxon>Bacteria</taxon>
        <taxon>Bacillati</taxon>
        <taxon>Actinomycetota</taxon>
        <taxon>Actinomycetes</taxon>
        <taxon>Micromonosporales</taxon>
        <taxon>Micromonosporaceae</taxon>
        <taxon>Actinoplanes</taxon>
    </lineage>
</organism>
<evidence type="ECO:0000313" key="2">
    <source>
        <dbReference type="EMBL" id="MFC4063895.1"/>
    </source>
</evidence>
<dbReference type="Proteomes" id="UP001595867">
    <property type="component" value="Unassembled WGS sequence"/>
</dbReference>
<dbReference type="EMBL" id="JBHSBL010000003">
    <property type="protein sequence ID" value="MFC4063895.1"/>
    <property type="molecule type" value="Genomic_DNA"/>
</dbReference>
<evidence type="ECO:0000313" key="3">
    <source>
        <dbReference type="Proteomes" id="UP001595867"/>
    </source>
</evidence>
<accession>A0ABV8ILD6</accession>
<name>A0ABV8ILD6_9ACTN</name>